<evidence type="ECO:0000256" key="3">
    <source>
        <dbReference type="ARBA" id="ARBA00023098"/>
    </source>
</evidence>
<dbReference type="InterPro" id="IPR043864">
    <property type="entry name" value="Omp85-like_dom"/>
</dbReference>
<sequence length="770" mass="86141">MKHFIKKNDLYRTMQKLSVSVLFLICSFFSLAQNVKSNQDIKVGVVLSGGGAKGLAHIGALKVIEEAGIQIDYIGGTSMGAIIGGLYASGYSATQLDSIFRSIDFTNLIQDNLPRSAKSFYEKEAAEKYALTLPFDNLKVSFPQAYSGGQNVYNELVRILYHVKDVSDFSKLPIPFLCIATDVETGEEVLLDKGYLPEAIMASGTLPSLFEPASMGEKVLIDGGVVNNYPIQEVRNMGADIIIGVDVQHGLRDREALLSATEILLQINNYRTALDMVEKSAMTDIYIKPDIGDFSVVDFNSGQKIIDSGTSAAMEKMEALKKLSKQKASPGDKIKPVKMRDSIKIDRLVLTGNENYTRGYVKGKLRFDLVDKITFEKLQQGLNNLSATGNFKTIRYELLSSSDEVHLVLDLKENPIKTYIRLGAHYDDLYKTAALINITHKNLLMKDDVSSLDFIFGDNVRYDLKYFVDKGAYWSFGLNSRFNAFEKEVDYGLVAGNFDITNTSNINTINFDVTDFSNQFYIQTVLKEEFAFSLGVEHKFLKYSTRTLGNFFNEEDEGVAGVTAGSKGRVLFEKSNYYSAFGKLVLDTYDDKYFPTRGLFFDGDFHFYILSSDFNNDFKEFSIAKAKIGGAFSVSKNVSLNFETLGGFKLGTSGIATYDFVLGGYGTNLINNFVPFLGYDFLSLPGNSFVKAYSRVDWEFTPKNHFTLSANYANVDDDLFRTGEWFTEPDFSGYGIGYGWESFLGPVQVLYSWSPEGNFSNFFFSIGYWF</sequence>
<feature type="signal peptide" evidence="5">
    <location>
        <begin position="1"/>
        <end position="32"/>
    </location>
</feature>
<feature type="short sequence motif" description="GXGXXG" evidence="4">
    <location>
        <begin position="49"/>
        <end position="54"/>
    </location>
</feature>
<dbReference type="PANTHER" id="PTHR14226:SF76">
    <property type="entry name" value="NTE FAMILY PROTEIN RSSA"/>
    <property type="match status" value="1"/>
</dbReference>
<dbReference type="Pfam" id="PF01734">
    <property type="entry name" value="Patatin"/>
    <property type="match status" value="1"/>
</dbReference>
<dbReference type="Proteomes" id="UP000199440">
    <property type="component" value="Unassembled WGS sequence"/>
</dbReference>
<name>A0A1G9LVF8_9FLAO</name>
<dbReference type="InterPro" id="IPR050301">
    <property type="entry name" value="NTE"/>
</dbReference>
<evidence type="ECO:0000256" key="5">
    <source>
        <dbReference type="SAM" id="SignalP"/>
    </source>
</evidence>
<dbReference type="EMBL" id="FNGV01000002">
    <property type="protein sequence ID" value="SDL66010.1"/>
    <property type="molecule type" value="Genomic_DNA"/>
</dbReference>
<evidence type="ECO:0000256" key="4">
    <source>
        <dbReference type="PROSITE-ProRule" id="PRU01161"/>
    </source>
</evidence>
<evidence type="ECO:0000313" key="8">
    <source>
        <dbReference type="Proteomes" id="UP000199440"/>
    </source>
</evidence>
<feature type="chain" id="PRO_5011701634" evidence="5">
    <location>
        <begin position="33"/>
        <end position="770"/>
    </location>
</feature>
<dbReference type="PANTHER" id="PTHR14226">
    <property type="entry name" value="NEUROPATHY TARGET ESTERASE/SWISS CHEESE D.MELANOGASTER"/>
    <property type="match status" value="1"/>
</dbReference>
<protein>
    <submittedName>
        <fullName evidence="7">NTE family protein</fullName>
    </submittedName>
</protein>
<keyword evidence="5" id="KW-0732">Signal</keyword>
<dbReference type="STRING" id="192904.SAMN04488514_102250"/>
<dbReference type="CDD" id="cd07205">
    <property type="entry name" value="Pat_PNPLA6_PNPLA7_NTE1_like"/>
    <property type="match status" value="1"/>
</dbReference>
<dbReference type="GO" id="GO:0016042">
    <property type="term" value="P:lipid catabolic process"/>
    <property type="evidence" value="ECO:0007669"/>
    <property type="project" value="UniProtKB-UniRule"/>
</dbReference>
<dbReference type="InterPro" id="IPR016035">
    <property type="entry name" value="Acyl_Trfase/lysoPLipase"/>
</dbReference>
<dbReference type="PROSITE" id="PS51635">
    <property type="entry name" value="PNPLA"/>
    <property type="match status" value="1"/>
</dbReference>
<keyword evidence="8" id="KW-1185">Reference proteome</keyword>
<evidence type="ECO:0000313" key="7">
    <source>
        <dbReference type="EMBL" id="SDL66010.1"/>
    </source>
</evidence>
<keyword evidence="3 4" id="KW-0443">Lipid metabolism</keyword>
<accession>A0A1G9LVF8</accession>
<dbReference type="Gene3D" id="3.40.1090.10">
    <property type="entry name" value="Cytosolic phospholipase A2 catalytic domain"/>
    <property type="match status" value="2"/>
</dbReference>
<keyword evidence="2 4" id="KW-0442">Lipid degradation</keyword>
<feature type="short sequence motif" description="GXSXG" evidence="4">
    <location>
        <begin position="76"/>
        <end position="80"/>
    </location>
</feature>
<proteinExistence type="predicted"/>
<organism evidence="7 8">
    <name type="scientific">Kriegella aquimaris</name>
    <dbReference type="NCBI Taxonomy" id="192904"/>
    <lineage>
        <taxon>Bacteria</taxon>
        <taxon>Pseudomonadati</taxon>
        <taxon>Bacteroidota</taxon>
        <taxon>Flavobacteriia</taxon>
        <taxon>Flavobacteriales</taxon>
        <taxon>Flavobacteriaceae</taxon>
        <taxon>Kriegella</taxon>
    </lineage>
</organism>
<evidence type="ECO:0000256" key="1">
    <source>
        <dbReference type="ARBA" id="ARBA00022801"/>
    </source>
</evidence>
<gene>
    <name evidence="7" type="ORF">SAMN04488514_102250</name>
</gene>
<feature type="short sequence motif" description="DGA/G" evidence="4">
    <location>
        <begin position="222"/>
        <end position="224"/>
    </location>
</feature>
<reference evidence="7 8" key="1">
    <citation type="submission" date="2016-10" db="EMBL/GenBank/DDBJ databases">
        <authorList>
            <person name="de Groot N.N."/>
        </authorList>
    </citation>
    <scope>NUCLEOTIDE SEQUENCE [LARGE SCALE GENOMIC DNA]</scope>
    <source>
        <strain evidence="7 8">DSM 19886</strain>
    </source>
</reference>
<feature type="active site" description="Proton acceptor" evidence="4">
    <location>
        <position position="222"/>
    </location>
</feature>
<evidence type="ECO:0000259" key="6">
    <source>
        <dbReference type="PROSITE" id="PS51635"/>
    </source>
</evidence>
<keyword evidence="1 4" id="KW-0378">Hydrolase</keyword>
<feature type="active site" description="Nucleophile" evidence="4">
    <location>
        <position position="78"/>
    </location>
</feature>
<dbReference type="InterPro" id="IPR002641">
    <property type="entry name" value="PNPLA_dom"/>
</dbReference>
<feature type="domain" description="PNPLA" evidence="6">
    <location>
        <begin position="45"/>
        <end position="235"/>
    </location>
</feature>
<evidence type="ECO:0000256" key="2">
    <source>
        <dbReference type="ARBA" id="ARBA00022963"/>
    </source>
</evidence>
<dbReference type="SUPFAM" id="SSF52151">
    <property type="entry name" value="FabD/lysophospholipase-like"/>
    <property type="match status" value="1"/>
</dbReference>
<dbReference type="GO" id="GO:0016787">
    <property type="term" value="F:hydrolase activity"/>
    <property type="evidence" value="ECO:0007669"/>
    <property type="project" value="UniProtKB-UniRule"/>
</dbReference>
<dbReference type="AlphaFoldDB" id="A0A1G9LVF8"/>
<dbReference type="Pfam" id="PF19143">
    <property type="entry name" value="Omp85_2"/>
    <property type="match status" value="1"/>
</dbReference>
<dbReference type="Gene3D" id="2.40.160.50">
    <property type="entry name" value="membrane protein fhac: a member of the omp85/tpsb transporter family"/>
    <property type="match status" value="1"/>
</dbReference>